<protein>
    <submittedName>
        <fullName evidence="1">Uncharacterized protein</fullName>
    </submittedName>
</protein>
<name>A0A0A9EHD4_ARUDO</name>
<proteinExistence type="predicted"/>
<dbReference type="EMBL" id="GBRH01197786">
    <property type="protein sequence ID" value="JAE00110.1"/>
    <property type="molecule type" value="Transcribed_RNA"/>
</dbReference>
<reference evidence="1" key="1">
    <citation type="submission" date="2014-09" db="EMBL/GenBank/DDBJ databases">
        <authorList>
            <person name="Magalhaes I.L.F."/>
            <person name="Oliveira U."/>
            <person name="Santos F.R."/>
            <person name="Vidigal T.H.D.A."/>
            <person name="Brescovit A.D."/>
            <person name="Santos A.J."/>
        </authorList>
    </citation>
    <scope>NUCLEOTIDE SEQUENCE</scope>
    <source>
        <tissue evidence="1">Shoot tissue taken approximately 20 cm above the soil surface</tissue>
    </source>
</reference>
<evidence type="ECO:0000313" key="1">
    <source>
        <dbReference type="EMBL" id="JAE00110.1"/>
    </source>
</evidence>
<accession>A0A0A9EHD4</accession>
<reference evidence="1" key="2">
    <citation type="journal article" date="2015" name="Data Brief">
        <title>Shoot transcriptome of the giant reed, Arundo donax.</title>
        <authorList>
            <person name="Barrero R.A."/>
            <person name="Guerrero F.D."/>
            <person name="Moolhuijzen P."/>
            <person name="Goolsby J.A."/>
            <person name="Tidwell J."/>
            <person name="Bellgard S.E."/>
            <person name="Bellgard M.I."/>
        </authorList>
    </citation>
    <scope>NUCLEOTIDE SEQUENCE</scope>
    <source>
        <tissue evidence="1">Shoot tissue taken approximately 20 cm above the soil surface</tissue>
    </source>
</reference>
<dbReference type="AlphaFoldDB" id="A0A0A9EHD4"/>
<sequence>MTQSGMFLKTIQVFDLSILHNHSSTQHISYRLESLGSFKAAMPSEVSIFFLSNLTIPSMSN</sequence>
<organism evidence="1">
    <name type="scientific">Arundo donax</name>
    <name type="common">Giant reed</name>
    <name type="synonym">Donax arundinaceus</name>
    <dbReference type="NCBI Taxonomy" id="35708"/>
    <lineage>
        <taxon>Eukaryota</taxon>
        <taxon>Viridiplantae</taxon>
        <taxon>Streptophyta</taxon>
        <taxon>Embryophyta</taxon>
        <taxon>Tracheophyta</taxon>
        <taxon>Spermatophyta</taxon>
        <taxon>Magnoliopsida</taxon>
        <taxon>Liliopsida</taxon>
        <taxon>Poales</taxon>
        <taxon>Poaceae</taxon>
        <taxon>PACMAD clade</taxon>
        <taxon>Arundinoideae</taxon>
        <taxon>Arundineae</taxon>
        <taxon>Arundo</taxon>
    </lineage>
</organism>